<dbReference type="PANTHER" id="PTHR11104:SF0">
    <property type="entry name" value="SPBETA PROPHAGE-DERIVED AMINOGLYCOSIDE N(3')-ACETYLTRANSFERASE-LIKE PROTEIN YOKD"/>
    <property type="match status" value="1"/>
</dbReference>
<dbReference type="EC" id="2.3.1.-" evidence="5"/>
<evidence type="ECO:0000313" key="6">
    <source>
        <dbReference type="EMBL" id="SFE87333.1"/>
    </source>
</evidence>
<reference evidence="6 7" key="1">
    <citation type="submission" date="2016-10" db="EMBL/GenBank/DDBJ databases">
        <authorList>
            <person name="de Groot N.N."/>
        </authorList>
    </citation>
    <scope>NUCLEOTIDE SEQUENCE [LARGE SCALE GENOMIC DNA]</scope>
    <source>
        <strain evidence="6 7">DSM 19012</strain>
    </source>
</reference>
<keyword evidence="4 5" id="KW-0012">Acyltransferase</keyword>
<evidence type="ECO:0000256" key="3">
    <source>
        <dbReference type="ARBA" id="ARBA00022679"/>
    </source>
</evidence>
<dbReference type="InterPro" id="IPR028345">
    <property type="entry name" value="Antibiotic_NAT-like"/>
</dbReference>
<organism evidence="6 7">
    <name type="scientific">Thermophagus xiamenensis</name>
    <dbReference type="NCBI Taxonomy" id="385682"/>
    <lineage>
        <taxon>Bacteria</taxon>
        <taxon>Pseudomonadati</taxon>
        <taxon>Bacteroidota</taxon>
        <taxon>Bacteroidia</taxon>
        <taxon>Marinilabiliales</taxon>
        <taxon>Marinilabiliaceae</taxon>
        <taxon>Thermophagus</taxon>
    </lineage>
</organism>
<evidence type="ECO:0000256" key="1">
    <source>
        <dbReference type="ARBA" id="ARBA00006383"/>
    </source>
</evidence>
<accession>A0A1I2E3U3</accession>
<dbReference type="Proteomes" id="UP000181976">
    <property type="component" value="Unassembled WGS sequence"/>
</dbReference>
<dbReference type="InterPro" id="IPR003679">
    <property type="entry name" value="Amioglycoside_AcTrfase"/>
</dbReference>
<dbReference type="InParanoid" id="A0A1I2E3U3"/>
<dbReference type="GO" id="GO:0046677">
    <property type="term" value="P:response to antibiotic"/>
    <property type="evidence" value="ECO:0007669"/>
    <property type="project" value="UniProtKB-KW"/>
</dbReference>
<dbReference type="RefSeq" id="WP_138956955.1">
    <property type="nucleotide sequence ID" value="NZ_AFSL01000105.1"/>
</dbReference>
<dbReference type="Pfam" id="PF02522">
    <property type="entry name" value="Antibiotic_NAT"/>
    <property type="match status" value="1"/>
</dbReference>
<evidence type="ECO:0000256" key="2">
    <source>
        <dbReference type="ARBA" id="ARBA00012882"/>
    </source>
</evidence>
<dbReference type="EMBL" id="FONA01000021">
    <property type="protein sequence ID" value="SFE87333.1"/>
    <property type="molecule type" value="Genomic_DNA"/>
</dbReference>
<dbReference type="PANTHER" id="PTHR11104">
    <property type="entry name" value="AMINOGLYCOSIDE N3-ACETYLTRANSFERASE"/>
    <property type="match status" value="1"/>
</dbReference>
<comment type="catalytic activity">
    <reaction evidence="5">
        <text>a 2-deoxystreptamine antibiotic + acetyl-CoA = an N(3)-acetyl-2-deoxystreptamine antibiotic + CoA + H(+)</text>
        <dbReference type="Rhea" id="RHEA:12665"/>
        <dbReference type="ChEBI" id="CHEBI:15378"/>
        <dbReference type="ChEBI" id="CHEBI:57287"/>
        <dbReference type="ChEBI" id="CHEBI:57288"/>
        <dbReference type="ChEBI" id="CHEBI:57921"/>
        <dbReference type="ChEBI" id="CHEBI:77452"/>
        <dbReference type="EC" id="2.3.1.81"/>
    </reaction>
</comment>
<keyword evidence="3 5" id="KW-0808">Transferase</keyword>
<evidence type="ECO:0000256" key="4">
    <source>
        <dbReference type="ARBA" id="ARBA00023315"/>
    </source>
</evidence>
<keyword evidence="5" id="KW-0046">Antibiotic resistance</keyword>
<dbReference type="OrthoDB" id="7330654at2"/>
<comment type="similarity">
    <text evidence="1 5">Belongs to the antibiotic N-acetyltransferase family.</text>
</comment>
<evidence type="ECO:0000313" key="7">
    <source>
        <dbReference type="Proteomes" id="UP000181976"/>
    </source>
</evidence>
<dbReference type="STRING" id="385682.SAMN05444380_12126"/>
<gene>
    <name evidence="6" type="ORF">SAMN05444380_12126</name>
</gene>
<dbReference type="AlphaFoldDB" id="A0A1I2E3U3"/>
<sequence>MMWTKKDLVSDLKKGGIPKGALLHLKVSIRAIGKIDGGAETLLEALLDTVGPEGTLVIDSFVTSYPLPLSKKHARQISTPKTASYAGALANVMIRHPLMVRSKHPIQRFTAIGKLAHELMDNHTPESGGYDVLERMARMGALNLSVGRNTIGVGTTHVAIEKLGFTKKNPPKGVNYLDEEGNIKLFKVNWNGGCARGFPKFIPLYEQAGCLKWIKVGNADAALTDMAGTLAVEMKKLKEDPSFFFCDDPTCKDCRLRWEHSTGNYFKVKYYSFLKIVRGNFLNMK</sequence>
<dbReference type="GO" id="GO:0046353">
    <property type="term" value="F:aminoglycoside 3-N-acetyltransferase activity"/>
    <property type="evidence" value="ECO:0007669"/>
    <property type="project" value="UniProtKB-EC"/>
</dbReference>
<name>A0A1I2E3U3_9BACT</name>
<dbReference type="SUPFAM" id="SSF110710">
    <property type="entry name" value="TTHA0583/YokD-like"/>
    <property type="match status" value="1"/>
</dbReference>
<keyword evidence="7" id="KW-1185">Reference proteome</keyword>
<protein>
    <recommendedName>
        <fullName evidence="2 5">Aminoglycoside N(3)-acetyltransferase</fullName>
        <ecNumber evidence="5">2.3.1.-</ecNumber>
    </recommendedName>
</protein>
<evidence type="ECO:0000256" key="5">
    <source>
        <dbReference type="RuleBase" id="RU365031"/>
    </source>
</evidence>
<dbReference type="eggNOG" id="COG2746">
    <property type="taxonomic scope" value="Bacteria"/>
</dbReference>
<proteinExistence type="inferred from homology"/>